<evidence type="ECO:0000313" key="3">
    <source>
        <dbReference type="Proteomes" id="UP000297910"/>
    </source>
</evidence>
<organism evidence="2 3">
    <name type="scientific">Botrytis paeoniae</name>
    <dbReference type="NCBI Taxonomy" id="278948"/>
    <lineage>
        <taxon>Eukaryota</taxon>
        <taxon>Fungi</taxon>
        <taxon>Dikarya</taxon>
        <taxon>Ascomycota</taxon>
        <taxon>Pezizomycotina</taxon>
        <taxon>Leotiomycetes</taxon>
        <taxon>Helotiales</taxon>
        <taxon>Sclerotiniaceae</taxon>
        <taxon>Botrytis</taxon>
    </lineage>
</organism>
<sequence>MPPRFPPRVPREHINNLPPMTQDDLDAARKEFPEEKLASRSLEKYAKKHWIKDRYFWKDGFRYVCGSDTKGRLAMIPEREYTILLKNTPTLAMIDQTKKKGLQRLVAHQSESEWALPQDHGRHLFNFPQEIINMISRCILTIEDCTITPDVTTSDWAQVFKSHKTHSLDSEQSLESELSFNTVITHPCKDQEGTYFELRKVYRPRIDAAILRVCKNFRDNATNLLYKENVFHFTAMDWSETESPISWIDCENTRSWKIPEFEVTQRRLLELSLLLTLVHETGPFESFEPDSFAVNDAIRLIESLGTPVLKDCWLYTGLERLVIEVQKDPYLDLSLLLDLGFLDSGGSVHQQYITSLLEGELRKLKTIKTLEVYEVLEVEVAVSAAEPSVDNPEPRKLMKREKLDIAEPTIVWFKNRASKLVDVKLFQTGVHPFMSAALSIQRLGLLEQISTSPDIGKTLSIQTTHSNLYIKQNELFDTGRWIYKTGRYPEFSDLAPSLNDTIGLLLNTTVPRNISHPYPTSILPVSLVGLSFLKYYHEL</sequence>
<keyword evidence="3" id="KW-1185">Reference proteome</keyword>
<name>A0A4Z1FEZ1_9HELO</name>
<dbReference type="EMBL" id="PQXI01000194">
    <property type="protein sequence ID" value="TGO21888.1"/>
    <property type="molecule type" value="Genomic_DNA"/>
</dbReference>
<evidence type="ECO:0000313" key="2">
    <source>
        <dbReference type="EMBL" id="TGO21888.1"/>
    </source>
</evidence>
<comment type="caution">
    <text evidence="2">The sequence shown here is derived from an EMBL/GenBank/DDBJ whole genome shotgun (WGS) entry which is preliminary data.</text>
</comment>
<protein>
    <submittedName>
        <fullName evidence="2">Uncharacterized protein</fullName>
    </submittedName>
</protein>
<dbReference type="AlphaFoldDB" id="A0A4Z1FEZ1"/>
<gene>
    <name evidence="2" type="ORF">BPAE_0195g00150</name>
</gene>
<dbReference type="Proteomes" id="UP000297910">
    <property type="component" value="Unassembled WGS sequence"/>
</dbReference>
<feature type="region of interest" description="Disordered" evidence="1">
    <location>
        <begin position="1"/>
        <end position="23"/>
    </location>
</feature>
<proteinExistence type="predicted"/>
<evidence type="ECO:0000256" key="1">
    <source>
        <dbReference type="SAM" id="MobiDB-lite"/>
    </source>
</evidence>
<accession>A0A4Z1FEZ1</accession>
<reference evidence="2 3" key="1">
    <citation type="submission" date="2017-12" db="EMBL/GenBank/DDBJ databases">
        <title>Comparative genomics of Botrytis spp.</title>
        <authorList>
            <person name="Valero-Jimenez C.A."/>
            <person name="Tapia P."/>
            <person name="Veloso J."/>
            <person name="Silva-Moreno E."/>
            <person name="Staats M."/>
            <person name="Valdes J.H."/>
            <person name="Van Kan J.A.L."/>
        </authorList>
    </citation>
    <scope>NUCLEOTIDE SEQUENCE [LARGE SCALE GENOMIC DNA]</scope>
    <source>
        <strain evidence="2 3">Bp0003</strain>
    </source>
</reference>